<dbReference type="InterPro" id="IPR000182">
    <property type="entry name" value="GNAT_dom"/>
</dbReference>
<sequence length="171" mass="18507">MTTQQWRIRPASEADAPAILEIFDGVIDWFVAMGNTEQWGTEPWSTSERQIGRVTAECALPGAWVAEHADAGVVGALVLGEASDYAPPVVEPELYVRLLIASRDPRARGAGRRLLSFADDEARGAGVSSLRVDCYGGGDGALVRFYESCGYERLSTFDDDGWPGQLLGRSL</sequence>
<keyword evidence="5" id="KW-1185">Reference proteome</keyword>
<dbReference type="InterPro" id="IPR050832">
    <property type="entry name" value="Bact_Acetyltransf"/>
</dbReference>
<comment type="caution">
    <text evidence="4">The sequence shown here is derived from an EMBL/GenBank/DDBJ whole genome shotgun (WGS) entry which is preliminary data.</text>
</comment>
<dbReference type="Pfam" id="PF00583">
    <property type="entry name" value="Acetyltransf_1"/>
    <property type="match status" value="1"/>
</dbReference>
<gene>
    <name evidence="4" type="ORF">D3226_05535</name>
</gene>
<evidence type="ECO:0000259" key="3">
    <source>
        <dbReference type="PROSITE" id="PS51186"/>
    </source>
</evidence>
<dbReference type="PROSITE" id="PS51186">
    <property type="entry name" value="GNAT"/>
    <property type="match status" value="1"/>
</dbReference>
<accession>A0ABS1SMV9</accession>
<protein>
    <submittedName>
        <fullName evidence="4">GNAT family N-acetyltransferase</fullName>
    </submittedName>
</protein>
<dbReference type="RefSeq" id="WP_202381350.1">
    <property type="nucleotide sequence ID" value="NZ_BAAAMA010000004.1"/>
</dbReference>
<evidence type="ECO:0000256" key="1">
    <source>
        <dbReference type="ARBA" id="ARBA00022679"/>
    </source>
</evidence>
<dbReference type="PANTHER" id="PTHR43877">
    <property type="entry name" value="AMINOALKYLPHOSPHONATE N-ACETYLTRANSFERASE-RELATED-RELATED"/>
    <property type="match status" value="1"/>
</dbReference>
<keyword evidence="1" id="KW-0808">Transferase</keyword>
<keyword evidence="2" id="KW-0012">Acyltransferase</keyword>
<proteinExistence type="predicted"/>
<reference evidence="4 5" key="1">
    <citation type="submission" date="2018-09" db="EMBL/GenBank/DDBJ databases">
        <title>Comparative genomics of Leucobacter spp.</title>
        <authorList>
            <person name="Reis A.C."/>
            <person name="Kolvenbach B.A."/>
            <person name="Corvini P.F.X."/>
            <person name="Nunes O.C."/>
        </authorList>
    </citation>
    <scope>NUCLEOTIDE SEQUENCE [LARGE SCALE GENOMIC DNA]</scope>
    <source>
        <strain evidence="4 5">L-1</strain>
    </source>
</reference>
<dbReference type="Proteomes" id="UP001646141">
    <property type="component" value="Unassembled WGS sequence"/>
</dbReference>
<evidence type="ECO:0000256" key="2">
    <source>
        <dbReference type="ARBA" id="ARBA00023315"/>
    </source>
</evidence>
<organism evidence="4 5">
    <name type="scientific">Leucobacter chromiireducens subsp. chromiireducens</name>
    <dbReference type="NCBI Taxonomy" id="660067"/>
    <lineage>
        <taxon>Bacteria</taxon>
        <taxon>Bacillati</taxon>
        <taxon>Actinomycetota</taxon>
        <taxon>Actinomycetes</taxon>
        <taxon>Micrococcales</taxon>
        <taxon>Microbacteriaceae</taxon>
        <taxon>Leucobacter</taxon>
    </lineage>
</organism>
<dbReference type="InterPro" id="IPR016181">
    <property type="entry name" value="Acyl_CoA_acyltransferase"/>
</dbReference>
<dbReference type="PANTHER" id="PTHR43877:SF2">
    <property type="entry name" value="AMINOALKYLPHOSPHONATE N-ACETYLTRANSFERASE-RELATED"/>
    <property type="match status" value="1"/>
</dbReference>
<dbReference type="SUPFAM" id="SSF55729">
    <property type="entry name" value="Acyl-CoA N-acyltransferases (Nat)"/>
    <property type="match status" value="1"/>
</dbReference>
<dbReference type="Gene3D" id="3.40.630.30">
    <property type="match status" value="1"/>
</dbReference>
<feature type="domain" description="N-acetyltransferase" evidence="3">
    <location>
        <begin position="6"/>
        <end position="171"/>
    </location>
</feature>
<name>A0ABS1SMV9_9MICO</name>
<evidence type="ECO:0000313" key="4">
    <source>
        <dbReference type="EMBL" id="MBL3689423.1"/>
    </source>
</evidence>
<evidence type="ECO:0000313" key="5">
    <source>
        <dbReference type="Proteomes" id="UP001646141"/>
    </source>
</evidence>
<dbReference type="EMBL" id="QYAD01000001">
    <property type="protein sequence ID" value="MBL3689423.1"/>
    <property type="molecule type" value="Genomic_DNA"/>
</dbReference>